<reference evidence="1" key="1">
    <citation type="submission" date="2014-11" db="EMBL/GenBank/DDBJ databases">
        <authorList>
            <person name="Otto D Thomas"/>
            <person name="Naeem Raeece"/>
        </authorList>
    </citation>
    <scope>NUCLEOTIDE SEQUENCE</scope>
</reference>
<dbReference type="EMBL" id="CDMZ01000459">
    <property type="protein sequence ID" value="CEM14762.1"/>
    <property type="molecule type" value="Genomic_DNA"/>
</dbReference>
<dbReference type="PhylomeDB" id="A0A0G4FL95"/>
<dbReference type="AlphaFoldDB" id="A0A0G4FL95"/>
<sequence>MDGEQREELRQLEASDEGTWLLWILLDLEIQIASVLSRLDAEHPANVKFFNEAMAVAQSAARRANTLSSGMAVCVTLKSVKTVRARLTQARASFWRERCGELFLSLKVLKREAENFPHGNLIVDVSSLPQKRIESAASAGTLDERRREAMSNMADHNYRL</sequence>
<dbReference type="VEuPathDB" id="CryptoDB:Cvel_17605"/>
<name>A0A0G4FL95_9ALVE</name>
<accession>A0A0G4FL95</accession>
<proteinExistence type="predicted"/>
<protein>
    <submittedName>
        <fullName evidence="1">Uncharacterized protein</fullName>
    </submittedName>
</protein>
<evidence type="ECO:0000313" key="1">
    <source>
        <dbReference type="EMBL" id="CEM14762.1"/>
    </source>
</evidence>
<gene>
    <name evidence="1" type="ORF">Cvel_17605</name>
</gene>
<organism evidence="1">
    <name type="scientific">Chromera velia CCMP2878</name>
    <dbReference type="NCBI Taxonomy" id="1169474"/>
    <lineage>
        <taxon>Eukaryota</taxon>
        <taxon>Sar</taxon>
        <taxon>Alveolata</taxon>
        <taxon>Colpodellida</taxon>
        <taxon>Chromeraceae</taxon>
        <taxon>Chromera</taxon>
    </lineage>
</organism>